<evidence type="ECO:0000313" key="6">
    <source>
        <dbReference type="Proteomes" id="UP001244341"/>
    </source>
</evidence>
<name>A0ABY8TK46_TETOB</name>
<dbReference type="SUPFAM" id="SSF57903">
    <property type="entry name" value="FYVE/PHD zinc finger"/>
    <property type="match status" value="1"/>
</dbReference>
<keyword evidence="1" id="KW-0863">Zinc-finger</keyword>
<accession>A0ABY8TK46</accession>
<evidence type="ECO:0000256" key="2">
    <source>
        <dbReference type="ARBA" id="ARBA00022833"/>
    </source>
</evidence>
<dbReference type="InterPro" id="IPR000182">
    <property type="entry name" value="GNAT_dom"/>
</dbReference>
<keyword evidence="6" id="KW-1185">Reference proteome</keyword>
<dbReference type="CDD" id="cd15489">
    <property type="entry name" value="PHD_SF"/>
    <property type="match status" value="1"/>
</dbReference>
<feature type="region of interest" description="Disordered" evidence="3">
    <location>
        <begin position="238"/>
        <end position="260"/>
    </location>
</feature>
<dbReference type="Gene3D" id="3.40.630.30">
    <property type="match status" value="1"/>
</dbReference>
<evidence type="ECO:0000256" key="1">
    <source>
        <dbReference type="ARBA" id="ARBA00022771"/>
    </source>
</evidence>
<dbReference type="PROSITE" id="PS51186">
    <property type="entry name" value="GNAT"/>
    <property type="match status" value="1"/>
</dbReference>
<evidence type="ECO:0000256" key="3">
    <source>
        <dbReference type="SAM" id="MobiDB-lite"/>
    </source>
</evidence>
<organism evidence="5 6">
    <name type="scientific">Tetradesmus obliquus</name>
    <name type="common">Green alga</name>
    <name type="synonym">Acutodesmus obliquus</name>
    <dbReference type="NCBI Taxonomy" id="3088"/>
    <lineage>
        <taxon>Eukaryota</taxon>
        <taxon>Viridiplantae</taxon>
        <taxon>Chlorophyta</taxon>
        <taxon>core chlorophytes</taxon>
        <taxon>Chlorophyceae</taxon>
        <taxon>CS clade</taxon>
        <taxon>Sphaeropleales</taxon>
        <taxon>Scenedesmaceae</taxon>
        <taxon>Tetradesmus</taxon>
    </lineage>
</organism>
<sequence>MGGNRHGNVQVPPLARMANRGMVLTSDELLQSLLSDNVEQPPKLPQRRGHSDEWYQERCVFCCGCKETINSQFHKRGSRCHGCRRWFHTSCMPAGSSSSLTQQPGADGAVGGGSSSSSASTAAAGSSASVAQPAGAQARQRQPAQGLFFHSDDCKQVHSKLAAVAATGEQPLPAPARRGFRLPWQQQQPQELQLWRLLDLSEVRPLYKDAQRRGTLFKQHAKVQKRLAAQQLAAASAAGDSGVRKSPDQQQQQQQGAVSRRVVPSRLDDFLVVSELLRGLGDTPKDLLEDSFALITRTESGQPSCAATFNIFGDDHAHMQGLVTPQAVRRQGHAARLVQQLECVLQGAGLQQLAVVLEPDGNKDEVPGVPGAAALERWLLHAGFKLAAAEQAMLWRRELPEYHRNLVAGCSLLVKPLGSSKGKRWF</sequence>
<dbReference type="InterPro" id="IPR013083">
    <property type="entry name" value="Znf_RING/FYVE/PHD"/>
</dbReference>
<evidence type="ECO:0000313" key="5">
    <source>
        <dbReference type="EMBL" id="WIA09350.1"/>
    </source>
</evidence>
<dbReference type="Proteomes" id="UP001244341">
    <property type="component" value="Chromosome 1b"/>
</dbReference>
<feature type="domain" description="N-acetyltransferase" evidence="4">
    <location>
        <begin position="257"/>
        <end position="406"/>
    </location>
</feature>
<dbReference type="InterPro" id="IPR011011">
    <property type="entry name" value="Znf_FYVE_PHD"/>
</dbReference>
<dbReference type="InterPro" id="IPR016181">
    <property type="entry name" value="Acyl_CoA_acyltransferase"/>
</dbReference>
<protein>
    <recommendedName>
        <fullName evidence="4">N-acetyltransferase domain-containing protein</fullName>
    </recommendedName>
</protein>
<evidence type="ECO:0000259" key="4">
    <source>
        <dbReference type="PROSITE" id="PS51186"/>
    </source>
</evidence>
<keyword evidence="2" id="KW-0862">Zinc</keyword>
<feature type="region of interest" description="Disordered" evidence="3">
    <location>
        <begin position="94"/>
        <end position="142"/>
    </location>
</feature>
<gene>
    <name evidence="5" type="ORF">OEZ85_008757</name>
</gene>
<feature type="compositionally biased region" description="Low complexity" evidence="3">
    <location>
        <begin position="115"/>
        <end position="142"/>
    </location>
</feature>
<dbReference type="SUPFAM" id="SSF55729">
    <property type="entry name" value="Acyl-CoA N-acyltransferases (Nat)"/>
    <property type="match status" value="1"/>
</dbReference>
<keyword evidence="1" id="KW-0479">Metal-binding</keyword>
<reference evidence="5 6" key="1">
    <citation type="submission" date="2023-05" db="EMBL/GenBank/DDBJ databases">
        <title>A 100% complete, gapless, phased diploid assembly of the Scenedesmus obliquus UTEX 3031 genome.</title>
        <authorList>
            <person name="Biondi T.C."/>
            <person name="Hanschen E.R."/>
            <person name="Kwon T."/>
            <person name="Eng W."/>
            <person name="Kruse C.P.S."/>
            <person name="Koehler S.I."/>
            <person name="Kunde Y."/>
            <person name="Gleasner C.D."/>
            <person name="You Mak K.T."/>
            <person name="Polle J."/>
            <person name="Hovde B.T."/>
            <person name="Starkenburg S.R."/>
        </authorList>
    </citation>
    <scope>NUCLEOTIDE SEQUENCE [LARGE SCALE GENOMIC DNA]</scope>
    <source>
        <strain evidence="5 6">DOE0152z</strain>
    </source>
</reference>
<dbReference type="Gene3D" id="3.30.40.10">
    <property type="entry name" value="Zinc/RING finger domain, C3HC4 (zinc finger)"/>
    <property type="match status" value="1"/>
</dbReference>
<dbReference type="EMBL" id="CP126208">
    <property type="protein sequence ID" value="WIA09350.1"/>
    <property type="molecule type" value="Genomic_DNA"/>
</dbReference>
<proteinExistence type="predicted"/>